<dbReference type="PANTHER" id="PTHR10164:SF4">
    <property type="entry name" value="GH23156P"/>
    <property type="match status" value="1"/>
</dbReference>
<dbReference type="SMART" id="SM01015">
    <property type="entry name" value="Arfaptin"/>
    <property type="match status" value="1"/>
</dbReference>
<reference evidence="3 4" key="1">
    <citation type="journal article" date="2016" name="Nat. Commun.">
        <title>Extremotolerant tardigrade genome and improved radiotolerance of human cultured cells by tardigrade-unique protein.</title>
        <authorList>
            <person name="Hashimoto T."/>
            <person name="Horikawa D.D."/>
            <person name="Saito Y."/>
            <person name="Kuwahara H."/>
            <person name="Kozuka-Hata H."/>
            <person name="Shin-I T."/>
            <person name="Minakuchi Y."/>
            <person name="Ohishi K."/>
            <person name="Motoyama A."/>
            <person name="Aizu T."/>
            <person name="Enomoto A."/>
            <person name="Kondo K."/>
            <person name="Tanaka S."/>
            <person name="Hara Y."/>
            <person name="Koshikawa S."/>
            <person name="Sagara H."/>
            <person name="Miura T."/>
            <person name="Yokobori S."/>
            <person name="Miyagawa K."/>
            <person name="Suzuki Y."/>
            <person name="Kubo T."/>
            <person name="Oyama M."/>
            <person name="Kohara Y."/>
            <person name="Fujiyama A."/>
            <person name="Arakawa K."/>
            <person name="Katayama T."/>
            <person name="Toyoda A."/>
            <person name="Kunieda T."/>
        </authorList>
    </citation>
    <scope>NUCLEOTIDE SEQUENCE [LARGE SCALE GENOMIC DNA]</scope>
    <source>
        <strain evidence="3 4">YOKOZUNA-1</strain>
    </source>
</reference>
<feature type="region of interest" description="Disordered" evidence="1">
    <location>
        <begin position="280"/>
        <end position="318"/>
    </location>
</feature>
<evidence type="ECO:0000313" key="3">
    <source>
        <dbReference type="EMBL" id="GAU96549.1"/>
    </source>
</evidence>
<evidence type="ECO:0000256" key="1">
    <source>
        <dbReference type="SAM" id="MobiDB-lite"/>
    </source>
</evidence>
<feature type="compositionally biased region" description="Basic and acidic residues" evidence="1">
    <location>
        <begin position="449"/>
        <end position="458"/>
    </location>
</feature>
<gene>
    <name evidence="3" type="primary">RvY_07979-1</name>
    <name evidence="3" type="synonym">RvY_07979.1</name>
    <name evidence="3" type="ORF">RvY_07979</name>
</gene>
<feature type="compositionally biased region" description="Polar residues" evidence="1">
    <location>
        <begin position="435"/>
        <end position="448"/>
    </location>
</feature>
<name>A0A1D1V473_RAMVA</name>
<dbReference type="GO" id="GO:0005794">
    <property type="term" value="C:Golgi apparatus"/>
    <property type="evidence" value="ECO:0007669"/>
    <property type="project" value="TreeGrafter"/>
</dbReference>
<dbReference type="Proteomes" id="UP000186922">
    <property type="component" value="Unassembled WGS sequence"/>
</dbReference>
<evidence type="ECO:0000313" key="4">
    <source>
        <dbReference type="Proteomes" id="UP000186922"/>
    </source>
</evidence>
<dbReference type="AlphaFoldDB" id="A0A1D1V473"/>
<sequence length="501" mass="55999">MAEWDTGRGYSGAAFDRQVGHKSEQGPLEKVKEGFYTAKQVVIKKLGKKEDQHLIASDAELDAKLELYSSIKVSSVALMRIANRYQKVMHEISKEEYALGQFLKRHGEQDPSRAGIMLQDVAKAFVMSAQKRMEARAPLIRLAQDTLTYRRCAVTDTERKIEQMEDTRTEYRGALLWMKNVSEELDPDTYKRLERFRKVQAQVRAKKERFDSQKLDTLQKIDLLAISRLNMLSQSLSPYGTTLHDFYTRVTKVFESVEVPPIQNPAQETEERILKACKEAKKDRQPIKHQKPTTSSDVSLLDLSSEGDRDAPAGVPVGKSSSELLHELWRESGLENNNFNPLDGLGLEGLSLEPGDMTDKKDSPDVLPTGSLFNFSELDDTEKGSMDLFGGEVLQPTKFESAEKSASKESASSGLRAFLPSQLLKKGGWNASLAAPSTPSTKSESTVKNFKEHQKQKDAQSNAANPHQAWYNLFSDLDPLSNASQEVAKKSIVKGQDGFSC</sequence>
<evidence type="ECO:0000259" key="2">
    <source>
        <dbReference type="PROSITE" id="PS50870"/>
    </source>
</evidence>
<comment type="caution">
    <text evidence="3">The sequence shown here is derived from an EMBL/GenBank/DDBJ whole genome shotgun (WGS) entry which is preliminary data.</text>
</comment>
<dbReference type="Pfam" id="PF04629">
    <property type="entry name" value="ICA69"/>
    <property type="match status" value="1"/>
</dbReference>
<keyword evidence="4" id="KW-1185">Reference proteome</keyword>
<feature type="compositionally biased region" description="Low complexity" evidence="1">
    <location>
        <begin position="295"/>
        <end position="304"/>
    </location>
</feature>
<dbReference type="InterPro" id="IPR006723">
    <property type="entry name" value="Islet_autoAg_Ica1_C"/>
</dbReference>
<dbReference type="PANTHER" id="PTHR10164">
    <property type="entry name" value="ISLET CELL AUTOANTIGEN 1"/>
    <property type="match status" value="1"/>
</dbReference>
<protein>
    <recommendedName>
        <fullName evidence="2">AH domain-containing protein</fullName>
    </recommendedName>
</protein>
<dbReference type="GO" id="GO:0051049">
    <property type="term" value="P:regulation of transport"/>
    <property type="evidence" value="ECO:0007669"/>
    <property type="project" value="TreeGrafter"/>
</dbReference>
<dbReference type="SUPFAM" id="SSF103657">
    <property type="entry name" value="BAR/IMD domain-like"/>
    <property type="match status" value="1"/>
</dbReference>
<dbReference type="InterPro" id="IPR010504">
    <property type="entry name" value="AH_dom"/>
</dbReference>
<organism evidence="3 4">
    <name type="scientific">Ramazzottius varieornatus</name>
    <name type="common">Water bear</name>
    <name type="synonym">Tardigrade</name>
    <dbReference type="NCBI Taxonomy" id="947166"/>
    <lineage>
        <taxon>Eukaryota</taxon>
        <taxon>Metazoa</taxon>
        <taxon>Ecdysozoa</taxon>
        <taxon>Tardigrada</taxon>
        <taxon>Eutardigrada</taxon>
        <taxon>Parachela</taxon>
        <taxon>Hypsibioidea</taxon>
        <taxon>Ramazzottiidae</taxon>
        <taxon>Ramazzottius</taxon>
    </lineage>
</organism>
<dbReference type="InterPro" id="IPR024114">
    <property type="entry name" value="Islet_autoAg_Ica1/Ica1-like"/>
</dbReference>
<feature type="domain" description="AH" evidence="2">
    <location>
        <begin position="56"/>
        <end position="259"/>
    </location>
</feature>
<dbReference type="InterPro" id="IPR027267">
    <property type="entry name" value="AH/BAR_dom_sf"/>
</dbReference>
<proteinExistence type="predicted"/>
<dbReference type="Gene3D" id="1.20.1270.60">
    <property type="entry name" value="Arfaptin homology (AH) domain/BAR domain"/>
    <property type="match status" value="1"/>
</dbReference>
<dbReference type="Pfam" id="PF06456">
    <property type="entry name" value="Arfaptin"/>
    <property type="match status" value="1"/>
</dbReference>
<dbReference type="OrthoDB" id="2126778at2759"/>
<dbReference type="STRING" id="947166.A0A1D1V473"/>
<accession>A0A1D1V473</accession>
<dbReference type="GO" id="GO:0019904">
    <property type="term" value="F:protein domain specific binding"/>
    <property type="evidence" value="ECO:0007669"/>
    <property type="project" value="InterPro"/>
</dbReference>
<dbReference type="EMBL" id="BDGG01000003">
    <property type="protein sequence ID" value="GAU96549.1"/>
    <property type="molecule type" value="Genomic_DNA"/>
</dbReference>
<dbReference type="FunFam" id="1.20.1270.60:FF:000068">
    <property type="entry name" value="Islet cell autoantigen"/>
    <property type="match status" value="1"/>
</dbReference>
<feature type="region of interest" description="Disordered" evidence="1">
    <location>
        <begin position="430"/>
        <end position="465"/>
    </location>
</feature>
<dbReference type="PROSITE" id="PS50870">
    <property type="entry name" value="AH"/>
    <property type="match status" value="1"/>
</dbReference>